<accession>A0A2V1DQ00</accession>
<reference evidence="3 4" key="1">
    <citation type="journal article" date="2018" name="Sci. Rep.">
        <title>Comparative genomics provides insights into the lifestyle and reveals functional heterogeneity of dark septate endophytic fungi.</title>
        <authorList>
            <person name="Knapp D.G."/>
            <person name="Nemeth J.B."/>
            <person name="Barry K."/>
            <person name="Hainaut M."/>
            <person name="Henrissat B."/>
            <person name="Johnson J."/>
            <person name="Kuo A."/>
            <person name="Lim J.H.P."/>
            <person name="Lipzen A."/>
            <person name="Nolan M."/>
            <person name="Ohm R.A."/>
            <person name="Tamas L."/>
            <person name="Grigoriev I.V."/>
            <person name="Spatafora J.W."/>
            <person name="Nagy L.G."/>
            <person name="Kovacs G.M."/>
        </authorList>
    </citation>
    <scope>NUCLEOTIDE SEQUENCE [LARGE SCALE GENOMIC DNA]</scope>
    <source>
        <strain evidence="3 4">DSE2036</strain>
    </source>
</reference>
<organism evidence="3 4">
    <name type="scientific">Periconia macrospinosa</name>
    <dbReference type="NCBI Taxonomy" id="97972"/>
    <lineage>
        <taxon>Eukaryota</taxon>
        <taxon>Fungi</taxon>
        <taxon>Dikarya</taxon>
        <taxon>Ascomycota</taxon>
        <taxon>Pezizomycotina</taxon>
        <taxon>Dothideomycetes</taxon>
        <taxon>Pleosporomycetidae</taxon>
        <taxon>Pleosporales</taxon>
        <taxon>Massarineae</taxon>
        <taxon>Periconiaceae</taxon>
        <taxon>Periconia</taxon>
    </lineage>
</organism>
<keyword evidence="1" id="KW-0732">Signal</keyword>
<gene>
    <name evidence="3" type="ORF">DM02DRAFT_529334</name>
</gene>
<keyword evidence="4" id="KW-1185">Reference proteome</keyword>
<dbReference type="OrthoDB" id="74764at2759"/>
<dbReference type="PANTHER" id="PTHR43662:SF2">
    <property type="entry name" value="DUF1996 DOMAIN-CONTAINING PROTEIN"/>
    <property type="match status" value="1"/>
</dbReference>
<evidence type="ECO:0000313" key="3">
    <source>
        <dbReference type="EMBL" id="PVH99264.1"/>
    </source>
</evidence>
<dbReference type="PANTHER" id="PTHR43662">
    <property type="match status" value="1"/>
</dbReference>
<dbReference type="Proteomes" id="UP000244855">
    <property type="component" value="Unassembled WGS sequence"/>
</dbReference>
<protein>
    <recommendedName>
        <fullName evidence="2">DUF1996 domain-containing protein</fullName>
    </recommendedName>
</protein>
<evidence type="ECO:0000313" key="4">
    <source>
        <dbReference type="Proteomes" id="UP000244855"/>
    </source>
</evidence>
<feature type="domain" description="DUF1996" evidence="2">
    <location>
        <begin position="44"/>
        <end position="309"/>
    </location>
</feature>
<sequence length="385" mass="42383">MIPTHLTVFIALLHGAHHAFAQTSLGSSDFIRFGCSQLVIERTDPLVNPGLNPTPHMHQVVGGNSFNVTMDPYTIDPPKTSTCTSCIYKEDTSNYWTASIYFRSPENGTFKRVPQKANGRLNGTLLPQDGGLTVYYMLPFGGQNLNKTTKAFTPGFRMLAGDPTLRSNNTKTPFAICHRCLKESEGIMGGDGAPCDKNDTPYFPKKMCPGGIRATVIFPSCWDGKNVDSPDHRSHVAYAPSSSPYLGALAGDKCPASHPVRIPQVMYEIMFDTRQFNNEKYWANGKQPLVYSFGDPTGYGAHGDYLFGWKGDALQRGMDSLGKTCGSEYCDQVLTIQDGKDAIGCTKPQQAVEDVGNDKCECRPLPIVNFCGMWKIQNTRGRVQY</sequence>
<proteinExistence type="predicted"/>
<feature type="signal peptide" evidence="1">
    <location>
        <begin position="1"/>
        <end position="21"/>
    </location>
</feature>
<name>A0A2V1DQ00_9PLEO</name>
<dbReference type="InterPro" id="IPR018535">
    <property type="entry name" value="DUF1996"/>
</dbReference>
<dbReference type="STRING" id="97972.A0A2V1DQ00"/>
<evidence type="ECO:0000259" key="2">
    <source>
        <dbReference type="Pfam" id="PF09362"/>
    </source>
</evidence>
<dbReference type="AlphaFoldDB" id="A0A2V1DQ00"/>
<evidence type="ECO:0000256" key="1">
    <source>
        <dbReference type="SAM" id="SignalP"/>
    </source>
</evidence>
<feature type="chain" id="PRO_5016027128" description="DUF1996 domain-containing protein" evidence="1">
    <location>
        <begin position="22"/>
        <end position="385"/>
    </location>
</feature>
<dbReference type="Pfam" id="PF09362">
    <property type="entry name" value="DUF1996"/>
    <property type="match status" value="1"/>
</dbReference>
<dbReference type="EMBL" id="KZ805395">
    <property type="protein sequence ID" value="PVH99264.1"/>
    <property type="molecule type" value="Genomic_DNA"/>
</dbReference>